<dbReference type="EMBL" id="SNQI01000008">
    <property type="protein sequence ID" value="TEW71534.1"/>
    <property type="molecule type" value="Genomic_DNA"/>
</dbReference>
<accession>A0A4Y8AMW6</accession>
<dbReference type="RefSeq" id="WP_134249369.1">
    <property type="nucleotide sequence ID" value="NZ_SNQI01000008.1"/>
</dbReference>
<comment type="caution">
    <text evidence="2">The sequence shown here is derived from an EMBL/GenBank/DDBJ whole genome shotgun (WGS) entry which is preliminary data.</text>
</comment>
<organism evidence="2 3">
    <name type="scientific">Gramella jeungdoensis</name>
    <dbReference type="NCBI Taxonomy" id="708091"/>
    <lineage>
        <taxon>Bacteria</taxon>
        <taxon>Pseudomonadati</taxon>
        <taxon>Bacteroidota</taxon>
        <taxon>Flavobacteriia</taxon>
        <taxon>Flavobacteriales</taxon>
        <taxon>Flavobacteriaceae</taxon>
        <taxon>Christiangramia</taxon>
    </lineage>
</organism>
<dbReference type="AlphaFoldDB" id="A0A4Y8AMW6"/>
<feature type="domain" description="Replication-associated protein ORF2/G2P" evidence="1">
    <location>
        <begin position="131"/>
        <end position="245"/>
    </location>
</feature>
<dbReference type="OrthoDB" id="1083181at2"/>
<protein>
    <recommendedName>
        <fullName evidence="1">Replication-associated protein ORF2/G2P domain-containing protein</fullName>
    </recommendedName>
</protein>
<proteinExistence type="predicted"/>
<dbReference type="InterPro" id="IPR056906">
    <property type="entry name" value="ORF2/G2P_dom"/>
</dbReference>
<dbReference type="Pfam" id="PF23343">
    <property type="entry name" value="REP_ORF2-G2P"/>
    <property type="match status" value="1"/>
</dbReference>
<dbReference type="Proteomes" id="UP000298517">
    <property type="component" value="Unassembled WGS sequence"/>
</dbReference>
<evidence type="ECO:0000313" key="3">
    <source>
        <dbReference type="Proteomes" id="UP000298517"/>
    </source>
</evidence>
<keyword evidence="3" id="KW-1185">Reference proteome</keyword>
<name>A0A4Y8AMW6_9FLAO</name>
<reference evidence="2 3" key="1">
    <citation type="journal article" date="2011" name="J. Microbiol.">
        <title>Gramella jeungdoensis sp. nov., isolated from a solar saltern in Korea.</title>
        <authorList>
            <person name="Joung Y."/>
            <person name="Kim H."/>
            <person name="Jang T."/>
            <person name="Ahn T.S."/>
            <person name="Joh K."/>
        </authorList>
    </citation>
    <scope>NUCLEOTIDE SEQUENCE [LARGE SCALE GENOMIC DNA]</scope>
    <source>
        <strain evidence="2 3">KCTC 23123</strain>
    </source>
</reference>
<gene>
    <name evidence="2" type="ORF">E2488_15570</name>
</gene>
<evidence type="ECO:0000259" key="1">
    <source>
        <dbReference type="Pfam" id="PF23343"/>
    </source>
</evidence>
<sequence length="496" mass="57849">MNNVTPWVSCFKPVSIRDCFGRVQMVGCGTCPACQELKRNSLSNRLALEEHRSKYCSFVTLTYDETHLPIVDVSRLFSASDGEVVNLMQNYDFNEDFSTPTVVNTEELRNSVISYNKHRAFYKANFSVNINVTYENNQVAVLVNRHLQLFIKRFRKYVSKNYNEKIRYYAIGEYGTQSLRPHWHILFFYSSSQLARDFENVQQFGTVSRPIQTPLFLRSLWKFGYIDSKQTDGKAYFYVSSYVNKPADFPYVLELLAPQRSFHSNYLGEIFSKEDIKISFRERDFTHIGQANVISWSGEQYTYSVRRSLVGRLLPRYSFSACEDDRIVFRKLTLFADSFVKSRYERLGSVLNLATHIFNAWYFNKDNEYASLASLCAPQCLACLHSDLNLLSPLCSVLYASKRFVSTADSLGFGLCDYFDIYKSYYRWLDYSRLTDNLSLCELDSHFASAYYDSIIDFDTFSATSIDFINWSISVKNKFLSRIKHRQIADRYKFNI</sequence>
<evidence type="ECO:0000313" key="2">
    <source>
        <dbReference type="EMBL" id="TEW71534.1"/>
    </source>
</evidence>